<protein>
    <submittedName>
        <fullName evidence="1">Uncharacterized protein</fullName>
    </submittedName>
</protein>
<feature type="non-terminal residue" evidence="1">
    <location>
        <position position="1"/>
    </location>
</feature>
<dbReference type="AlphaFoldDB" id="A0A833U1J0"/>
<comment type="caution">
    <text evidence="1">The sequence shown here is derived from an EMBL/GenBank/DDBJ whole genome shotgun (WGS) entry which is preliminary data.</text>
</comment>
<reference evidence="1" key="1">
    <citation type="submission" date="2015-10" db="EMBL/GenBank/DDBJ databases">
        <authorList>
            <person name="Martinez-Garcia P.J."/>
            <person name="Crepeau M.W."/>
            <person name="Puiu D."/>
            <person name="Gonzalez-Ibeas D."/>
            <person name="Whalen J."/>
            <person name="Stevens K."/>
            <person name="Paul R."/>
            <person name="Butterfield T."/>
            <person name="Britton M."/>
            <person name="Reagan R."/>
            <person name="Chakraborty S."/>
            <person name="Walawage S.L."/>
            <person name="Vasquez-Gross H.A."/>
            <person name="Cardeno C."/>
            <person name="Famula R."/>
            <person name="Pratt K."/>
            <person name="Kuruganti S."/>
            <person name="Aradhya M.K."/>
            <person name="Leslie C.A."/>
            <person name="Dandekar A.M."/>
            <person name="Salzberg S.L."/>
            <person name="Wegrzyn J.L."/>
            <person name="Langley C.H."/>
            <person name="Neale D.B."/>
        </authorList>
    </citation>
    <scope>NUCLEOTIDE SEQUENCE</scope>
    <source>
        <tissue evidence="1">Leaves</tissue>
    </source>
</reference>
<accession>A0A833U1J0</accession>
<name>A0A833U1J0_JUGRE</name>
<gene>
    <name evidence="1" type="ORF">F2P56_019801</name>
</gene>
<sequence>FISFQPLFPLYSFISRIPFLIAAFYSSSIDHKSCLLLVFKSASFPVQASFHNCLLIIFRCIFAAEVSPSQLLFRVGFGLSNQRSSIEVTSLQHSTSFIVGLF</sequence>
<organism evidence="1 2">
    <name type="scientific">Juglans regia</name>
    <name type="common">English walnut</name>
    <dbReference type="NCBI Taxonomy" id="51240"/>
    <lineage>
        <taxon>Eukaryota</taxon>
        <taxon>Viridiplantae</taxon>
        <taxon>Streptophyta</taxon>
        <taxon>Embryophyta</taxon>
        <taxon>Tracheophyta</taxon>
        <taxon>Spermatophyta</taxon>
        <taxon>Magnoliopsida</taxon>
        <taxon>eudicotyledons</taxon>
        <taxon>Gunneridae</taxon>
        <taxon>Pentapetalae</taxon>
        <taxon>rosids</taxon>
        <taxon>fabids</taxon>
        <taxon>Fagales</taxon>
        <taxon>Juglandaceae</taxon>
        <taxon>Juglans</taxon>
    </lineage>
</organism>
<dbReference type="Gramene" id="Jr09_03320_p2">
    <property type="protein sequence ID" value="cds.Jr09_03320_p2"/>
    <property type="gene ID" value="Jr09_03320"/>
</dbReference>
<dbReference type="Proteomes" id="UP000619265">
    <property type="component" value="Unassembled WGS sequence"/>
</dbReference>
<evidence type="ECO:0000313" key="1">
    <source>
        <dbReference type="EMBL" id="KAF5459890.1"/>
    </source>
</evidence>
<dbReference type="EMBL" id="LIHL02000009">
    <property type="protein sequence ID" value="KAF5459890.1"/>
    <property type="molecule type" value="Genomic_DNA"/>
</dbReference>
<evidence type="ECO:0000313" key="2">
    <source>
        <dbReference type="Proteomes" id="UP000619265"/>
    </source>
</evidence>
<reference evidence="1" key="2">
    <citation type="submission" date="2020-03" db="EMBL/GenBank/DDBJ databases">
        <title>Walnut 2.0.</title>
        <authorList>
            <person name="Marrano A."/>
            <person name="Britton M."/>
            <person name="Zimin A.V."/>
            <person name="Zaini P.A."/>
            <person name="Workman R."/>
            <person name="Puiu D."/>
            <person name="Bianco L."/>
            <person name="Allen B.J."/>
            <person name="Troggio M."/>
            <person name="Leslie C.A."/>
            <person name="Timp W."/>
            <person name="Dendekar A."/>
            <person name="Salzberg S.L."/>
            <person name="Neale D.B."/>
        </authorList>
    </citation>
    <scope>NUCLEOTIDE SEQUENCE</scope>
    <source>
        <tissue evidence="1">Leaves</tissue>
    </source>
</reference>
<proteinExistence type="predicted"/>